<evidence type="ECO:0000256" key="2">
    <source>
        <dbReference type="SAM" id="SignalP"/>
    </source>
</evidence>
<dbReference type="PROSITE" id="PS51910">
    <property type="entry name" value="GH18_2"/>
    <property type="match status" value="1"/>
</dbReference>
<feature type="signal peptide" evidence="2">
    <location>
        <begin position="1"/>
        <end position="19"/>
    </location>
</feature>
<keyword evidence="1" id="KW-0326">Glycosidase</keyword>
<keyword evidence="2" id="KW-0732">Signal</keyword>
<dbReference type="InterPro" id="IPR018392">
    <property type="entry name" value="LysM"/>
</dbReference>
<dbReference type="PANTHER" id="PTHR46066">
    <property type="entry name" value="CHITINASE DOMAIN-CONTAINING PROTEIN 1 FAMILY MEMBER"/>
    <property type="match status" value="1"/>
</dbReference>
<dbReference type="PROSITE" id="PS00430">
    <property type="entry name" value="TONB_DEPENDENT_REC_1"/>
    <property type="match status" value="1"/>
</dbReference>
<dbReference type="SMART" id="SM00257">
    <property type="entry name" value="LysM"/>
    <property type="match status" value="2"/>
</dbReference>
<keyword evidence="1" id="KW-0378">Hydrolase</keyword>
<dbReference type="SUPFAM" id="SSF51445">
    <property type="entry name" value="(Trans)glycosidases"/>
    <property type="match status" value="1"/>
</dbReference>
<dbReference type="InterPro" id="IPR029070">
    <property type="entry name" value="Chitinase_insertion_sf"/>
</dbReference>
<keyword evidence="6" id="KW-1185">Reference proteome</keyword>
<dbReference type="InterPro" id="IPR011583">
    <property type="entry name" value="Chitinase_II/V-like_cat"/>
</dbReference>
<evidence type="ECO:0000259" key="4">
    <source>
        <dbReference type="PROSITE" id="PS51910"/>
    </source>
</evidence>
<feature type="chain" id="PRO_5045127283" evidence="2">
    <location>
        <begin position="20"/>
        <end position="446"/>
    </location>
</feature>
<dbReference type="InterPro" id="IPR010916">
    <property type="entry name" value="TonB_box_CS"/>
</dbReference>
<evidence type="ECO:0000313" key="6">
    <source>
        <dbReference type="Proteomes" id="UP001177120"/>
    </source>
</evidence>
<sequence>MMRRVWCRLLVLVVVTAFAVPSAAAQKTDGWAIDVVQLGDTLSVIAKRHGTTWKRLAQLNGLSRPHLTPGQALIVPRSSLPVRSGDTLWELAMRHGMAVSPLGHANDLRAEHSLVSGERIRIPQPARSPIDAGLFFVPSGNDAKDRALLARYRSMVRRVGLFDVRINANGSLQVRSFGPATTLLRKQGQWPYPVVTNLTNKGFDDEHIRHILSDPARRRTLVDSIWHLLKANGFPGVMLDIEGLKPKDRVLYTQFLRDLSAKLRRSGMEIAVSVPPKQRADMPTHAGAYDYRAIGKYANRVFVMAYDWYIPPFTGPGPVAPYPQVMATMAYASKVISLKKLYLGIPMYGYDWNLATGKGRALSQQKALEQAIDHGATIRFDHRSRTPYYQYAVNGQKHVVWFEDARSLASKFALVKRYKWAGMGGWQMNLFFPQGETLFWLVFRPL</sequence>
<dbReference type="Gene3D" id="3.10.50.10">
    <property type="match status" value="1"/>
</dbReference>
<dbReference type="InterPro" id="IPR001223">
    <property type="entry name" value="Glyco_hydro18_cat"/>
</dbReference>
<gene>
    <name evidence="5" type="ORF">JQC72_08570</name>
</gene>
<dbReference type="PROSITE" id="PS51782">
    <property type="entry name" value="LYSM"/>
    <property type="match status" value="2"/>
</dbReference>
<dbReference type="InterPro" id="IPR017853">
    <property type="entry name" value="GH"/>
</dbReference>
<dbReference type="EMBL" id="JAFHAP010000008">
    <property type="protein sequence ID" value="MBN2909580.1"/>
    <property type="molecule type" value="Genomic_DNA"/>
</dbReference>
<dbReference type="Pfam" id="PF00704">
    <property type="entry name" value="Glyco_hydro_18"/>
    <property type="match status" value="1"/>
</dbReference>
<dbReference type="SMART" id="SM00636">
    <property type="entry name" value="Glyco_18"/>
    <property type="match status" value="1"/>
</dbReference>
<dbReference type="Pfam" id="PF01476">
    <property type="entry name" value="LysM"/>
    <property type="match status" value="2"/>
</dbReference>
<evidence type="ECO:0000256" key="1">
    <source>
        <dbReference type="ARBA" id="ARBA00023295"/>
    </source>
</evidence>
<proteinExistence type="predicted"/>
<dbReference type="CDD" id="cd00118">
    <property type="entry name" value="LysM"/>
    <property type="match status" value="2"/>
</dbReference>
<dbReference type="RefSeq" id="WP_205494777.1">
    <property type="nucleotide sequence ID" value="NZ_JAFHAP010000008.1"/>
</dbReference>
<reference evidence="5" key="1">
    <citation type="journal article" date="2024" name="Int. J. Syst. Evol. Microbiol.">
        <title>Polycladomyces zharkentensis sp. nov., a novel thermophilic cellulose- and starch-degrading member of the Bacillota from a geothermal aquifer in Kazakhstan.</title>
        <authorList>
            <person name="Mashzhan A."/>
            <person name="Kistaubayeva A."/>
            <person name="Javier-Lopez R."/>
            <person name="Bissenova U."/>
            <person name="Bissenbay A."/>
            <person name="Birkeland N.K."/>
        </authorList>
    </citation>
    <scope>NUCLEOTIDE SEQUENCE</scope>
    <source>
        <strain evidence="5">ZKZ2T</strain>
    </source>
</reference>
<dbReference type="SUPFAM" id="SSF54106">
    <property type="entry name" value="LysM domain"/>
    <property type="match status" value="2"/>
</dbReference>
<feature type="domain" description="GH18" evidence="4">
    <location>
        <begin position="129"/>
        <end position="446"/>
    </location>
</feature>
<feature type="domain" description="LysM" evidence="3">
    <location>
        <begin position="78"/>
        <end position="122"/>
    </location>
</feature>
<evidence type="ECO:0000313" key="5">
    <source>
        <dbReference type="EMBL" id="MBN2909580.1"/>
    </source>
</evidence>
<dbReference type="Proteomes" id="UP001177120">
    <property type="component" value="Unassembled WGS sequence"/>
</dbReference>
<dbReference type="InterPro" id="IPR036779">
    <property type="entry name" value="LysM_dom_sf"/>
</dbReference>
<accession>A0ABS2WJ53</accession>
<dbReference type="Gene3D" id="3.10.350.10">
    <property type="entry name" value="LysM domain"/>
    <property type="match status" value="2"/>
</dbReference>
<name>A0ABS2WJ53_9BACL</name>
<organism evidence="5 6">
    <name type="scientific">Polycladomyces zharkentensis</name>
    <dbReference type="NCBI Taxonomy" id="2807616"/>
    <lineage>
        <taxon>Bacteria</taxon>
        <taxon>Bacillati</taxon>
        <taxon>Bacillota</taxon>
        <taxon>Bacilli</taxon>
        <taxon>Bacillales</taxon>
        <taxon>Thermoactinomycetaceae</taxon>
        <taxon>Polycladomyces</taxon>
    </lineage>
</organism>
<dbReference type="Gene3D" id="3.20.20.80">
    <property type="entry name" value="Glycosidases"/>
    <property type="match status" value="1"/>
</dbReference>
<dbReference type="PANTHER" id="PTHR46066:SF2">
    <property type="entry name" value="CHITINASE DOMAIN-CONTAINING PROTEIN 1"/>
    <property type="match status" value="1"/>
</dbReference>
<feature type="domain" description="LysM" evidence="3">
    <location>
        <begin position="32"/>
        <end position="75"/>
    </location>
</feature>
<evidence type="ECO:0000259" key="3">
    <source>
        <dbReference type="PROSITE" id="PS51782"/>
    </source>
</evidence>
<protein>
    <submittedName>
        <fullName evidence="5">LysM peptidoglycan-binding domain-containing protein</fullName>
    </submittedName>
</protein>
<comment type="caution">
    <text evidence="5">The sequence shown here is derived from an EMBL/GenBank/DDBJ whole genome shotgun (WGS) entry which is preliminary data.</text>
</comment>